<evidence type="ECO:0000256" key="1">
    <source>
        <dbReference type="ARBA" id="ARBA00022723"/>
    </source>
</evidence>
<comment type="caution">
    <text evidence="4">The sequence shown here is derived from an EMBL/GenBank/DDBJ whole genome shotgun (WGS) entry which is preliminary data.</text>
</comment>
<dbReference type="GO" id="GO:0005737">
    <property type="term" value="C:cytoplasm"/>
    <property type="evidence" value="ECO:0007669"/>
    <property type="project" value="TreeGrafter"/>
</dbReference>
<dbReference type="InterPro" id="IPR000917">
    <property type="entry name" value="Sulfatase_N"/>
</dbReference>
<keyword evidence="1" id="KW-0479">Metal-binding</keyword>
<protein>
    <recommendedName>
        <fullName evidence="3">Sulfatase N-terminal domain-containing protein</fullName>
    </recommendedName>
</protein>
<dbReference type="OrthoDB" id="9795675at2"/>
<dbReference type="Proteomes" id="UP000026249">
    <property type="component" value="Unassembled WGS sequence"/>
</dbReference>
<reference evidence="4 5" key="1">
    <citation type="submission" date="2014-03" db="EMBL/GenBank/DDBJ databases">
        <title>Draft Genome Sequence of Actibacterium mucosum KCTC 23349, a Marine Alphaproteobacterium with Complex Ionic Requirements Isolated from Mediterranean Seawater at Malvarrosa Beach, Valencia, Spain.</title>
        <authorList>
            <person name="Arahal D.R."/>
            <person name="Shao Z."/>
            <person name="Lai Q."/>
            <person name="Pujalte M.J."/>
        </authorList>
    </citation>
    <scope>NUCLEOTIDE SEQUENCE [LARGE SCALE GENOMIC DNA]</scope>
    <source>
        <strain evidence="4 5">KCTC 23349</strain>
    </source>
</reference>
<dbReference type="RefSeq" id="WP_035261706.1">
    <property type="nucleotide sequence ID" value="NZ_JFKE01000008.1"/>
</dbReference>
<accession>A0A037ZE72</accession>
<evidence type="ECO:0000256" key="2">
    <source>
        <dbReference type="ARBA" id="ARBA00022801"/>
    </source>
</evidence>
<dbReference type="Pfam" id="PF00884">
    <property type="entry name" value="Sulfatase"/>
    <property type="match status" value="1"/>
</dbReference>
<evidence type="ECO:0000313" key="5">
    <source>
        <dbReference type="Proteomes" id="UP000026249"/>
    </source>
</evidence>
<keyword evidence="5" id="KW-1185">Reference proteome</keyword>
<gene>
    <name evidence="4" type="ORF">ACMU_18390</name>
</gene>
<dbReference type="GO" id="GO:0046872">
    <property type="term" value="F:metal ion binding"/>
    <property type="evidence" value="ECO:0007669"/>
    <property type="project" value="UniProtKB-KW"/>
</dbReference>
<dbReference type="Gene3D" id="3.40.720.10">
    <property type="entry name" value="Alkaline Phosphatase, subunit A"/>
    <property type="match status" value="1"/>
</dbReference>
<dbReference type="CDD" id="cd16148">
    <property type="entry name" value="sulfatase_like"/>
    <property type="match status" value="1"/>
</dbReference>
<organism evidence="4 5">
    <name type="scientific">Actibacterium mucosum KCTC 23349</name>
    <dbReference type="NCBI Taxonomy" id="1454373"/>
    <lineage>
        <taxon>Bacteria</taxon>
        <taxon>Pseudomonadati</taxon>
        <taxon>Pseudomonadota</taxon>
        <taxon>Alphaproteobacteria</taxon>
        <taxon>Rhodobacterales</taxon>
        <taxon>Roseobacteraceae</taxon>
        <taxon>Actibacterium</taxon>
    </lineage>
</organism>
<dbReference type="InterPro" id="IPR017850">
    <property type="entry name" value="Alkaline_phosphatase_core_sf"/>
</dbReference>
<dbReference type="STRING" id="1454373.ACMU_18390"/>
<feature type="domain" description="Sulfatase N-terminal" evidence="3">
    <location>
        <begin position="4"/>
        <end position="336"/>
    </location>
</feature>
<evidence type="ECO:0000259" key="3">
    <source>
        <dbReference type="Pfam" id="PF00884"/>
    </source>
</evidence>
<dbReference type="AlphaFoldDB" id="A0A037ZE72"/>
<keyword evidence="2" id="KW-0378">Hydrolase</keyword>
<proteinExistence type="predicted"/>
<evidence type="ECO:0000313" key="4">
    <source>
        <dbReference type="EMBL" id="KAJ54397.1"/>
    </source>
</evidence>
<name>A0A037ZE72_9RHOB</name>
<dbReference type="GO" id="GO:0008484">
    <property type="term" value="F:sulfuric ester hydrolase activity"/>
    <property type="evidence" value="ECO:0007669"/>
    <property type="project" value="TreeGrafter"/>
</dbReference>
<dbReference type="PANTHER" id="PTHR45953:SF1">
    <property type="entry name" value="IDURONATE 2-SULFATASE"/>
    <property type="match status" value="1"/>
</dbReference>
<dbReference type="PANTHER" id="PTHR45953">
    <property type="entry name" value="IDURONATE 2-SULFATASE"/>
    <property type="match status" value="1"/>
</dbReference>
<dbReference type="EMBL" id="JFKE01000008">
    <property type="protein sequence ID" value="KAJ54397.1"/>
    <property type="molecule type" value="Genomic_DNA"/>
</dbReference>
<sequence>MKTVFLLFDSLNRHFLQNAETLGIPTPNFDRLTARSVSFTNHFVGSMPCMPARRDIMTGRLNFLHRGWGPLEPFDNAFPAILNSHGIHTHLSTDHYHYFEEGGATYHTQYSSFEFFRGQERDPWKADVSPDMEKIRQTHHRMHLQSFDAFAPRLAYVTNRAQVTDDTQFPSVQCFQAGLDFLETNHAADNWFLQIETFDPHEPFHAPDAFRRLFNSPYDGPILEWPKYGPVNETDDEIAELRANYAALLCLCDAQLGRVLDAFDQYGLWDNTALVVTTDHGFLLGEHDYWGKGQMPLYKEIAHIPLYMHHPDTADRNGGTCDALTQNIDLMPTFLQFHDAAVPPHVDGVSLLDALKNGNARDIAIYGYWGSGVNATDGQYSYFWYPENDRDAPLYQYTLMPTNMASFFDPGDLAQATLVNEFSFTNGTPVLKVPLTRKDANILANIEAPSQLFDIQADPLQTRPLNDTERQGWFQTHILTQLRANEAPAELYARFARSAQT</sequence>
<dbReference type="SUPFAM" id="SSF53649">
    <property type="entry name" value="Alkaline phosphatase-like"/>
    <property type="match status" value="1"/>
</dbReference>